<accession>A0A0F9RHN1</accession>
<protein>
    <submittedName>
        <fullName evidence="1">Uncharacterized protein</fullName>
    </submittedName>
</protein>
<dbReference type="EMBL" id="LAZR01002876">
    <property type="protein sequence ID" value="KKN24531.1"/>
    <property type="molecule type" value="Genomic_DNA"/>
</dbReference>
<reference evidence="1" key="1">
    <citation type="journal article" date="2015" name="Nature">
        <title>Complex archaea that bridge the gap between prokaryotes and eukaryotes.</title>
        <authorList>
            <person name="Spang A."/>
            <person name="Saw J.H."/>
            <person name="Jorgensen S.L."/>
            <person name="Zaremba-Niedzwiedzka K."/>
            <person name="Martijn J."/>
            <person name="Lind A.E."/>
            <person name="van Eijk R."/>
            <person name="Schleper C."/>
            <person name="Guy L."/>
            <person name="Ettema T.J."/>
        </authorList>
    </citation>
    <scope>NUCLEOTIDE SEQUENCE</scope>
</reference>
<organism evidence="1">
    <name type="scientific">marine sediment metagenome</name>
    <dbReference type="NCBI Taxonomy" id="412755"/>
    <lineage>
        <taxon>unclassified sequences</taxon>
        <taxon>metagenomes</taxon>
        <taxon>ecological metagenomes</taxon>
    </lineage>
</organism>
<sequence length="175" mass="19183">MSNWNRDQQILANLLEHDQHFHNRERWFGISADQSGNDWAADTLNSFIAISGAGVYGADASDEAKVFGTDDTPIFTGNVEYDIRRILVADVSVNTVWKVRFVWGTGTMANAITAGQTTEEMFLFDATNPQLSAGVPVDVRIPRVAVGTKLWMQARNATDNATIDFFVGAHGYPGG</sequence>
<proteinExistence type="predicted"/>
<evidence type="ECO:0000313" key="1">
    <source>
        <dbReference type="EMBL" id="KKN24531.1"/>
    </source>
</evidence>
<comment type="caution">
    <text evidence="1">The sequence shown here is derived from an EMBL/GenBank/DDBJ whole genome shotgun (WGS) entry which is preliminary data.</text>
</comment>
<gene>
    <name evidence="1" type="ORF">LCGC14_0893930</name>
</gene>
<name>A0A0F9RHN1_9ZZZZ</name>
<dbReference type="AlphaFoldDB" id="A0A0F9RHN1"/>